<keyword evidence="1" id="KW-0812">Transmembrane</keyword>
<protein>
    <submittedName>
        <fullName evidence="2">Uncharacterized protein</fullName>
    </submittedName>
</protein>
<reference evidence="2 3" key="1">
    <citation type="submission" date="2018-08" db="EMBL/GenBank/DDBJ databases">
        <title>Recombination of ecologically and evolutionarily significant loci maintains genetic cohesion in the Pseudomonas syringae species complex.</title>
        <authorList>
            <person name="Dillon M."/>
            <person name="Thakur S."/>
            <person name="Almeida R.N.D."/>
            <person name="Weir B.S."/>
            <person name="Guttman D.S."/>
        </authorList>
    </citation>
    <scope>NUCLEOTIDE SEQUENCE [LARGE SCALE GENOMIC DNA]</scope>
    <source>
        <strain evidence="2 3">ICMP 3706</strain>
    </source>
</reference>
<comment type="caution">
    <text evidence="2">The sequence shown here is derived from an EMBL/GenBank/DDBJ whole genome shotgun (WGS) entry which is preliminary data.</text>
</comment>
<evidence type="ECO:0000313" key="3">
    <source>
        <dbReference type="Proteomes" id="UP000281604"/>
    </source>
</evidence>
<evidence type="ECO:0000256" key="1">
    <source>
        <dbReference type="SAM" id="Phobius"/>
    </source>
</evidence>
<proteinExistence type="predicted"/>
<keyword evidence="1" id="KW-0472">Membrane</keyword>
<feature type="transmembrane region" description="Helical" evidence="1">
    <location>
        <begin position="6"/>
        <end position="26"/>
    </location>
</feature>
<keyword evidence="1" id="KW-1133">Transmembrane helix</keyword>
<sequence>MQINNVQWLAIKICIAGLLVGAIIILAPYYREFWFTQAAIVTVAFLVADWKWNTSQVSFYMTLAFVALCWIVIYLIAFVWND</sequence>
<gene>
    <name evidence="2" type="ORF">ALQ30_200433</name>
</gene>
<dbReference type="AlphaFoldDB" id="A0A3M4A783"/>
<organism evidence="2 3">
    <name type="scientific">Pseudomonas syringae pv. persicae</name>
    <dbReference type="NCBI Taxonomy" id="237306"/>
    <lineage>
        <taxon>Bacteria</taxon>
        <taxon>Pseudomonadati</taxon>
        <taxon>Pseudomonadota</taxon>
        <taxon>Gammaproteobacteria</taxon>
        <taxon>Pseudomonadales</taxon>
        <taxon>Pseudomonadaceae</taxon>
        <taxon>Pseudomonas</taxon>
    </lineage>
</organism>
<feature type="transmembrane region" description="Helical" evidence="1">
    <location>
        <begin position="33"/>
        <end position="52"/>
    </location>
</feature>
<dbReference type="Proteomes" id="UP000281604">
    <property type="component" value="Unassembled WGS sequence"/>
</dbReference>
<dbReference type="EMBL" id="RBQE01000401">
    <property type="protein sequence ID" value="RMP02115.1"/>
    <property type="molecule type" value="Genomic_DNA"/>
</dbReference>
<name>A0A3M4A783_9PSED</name>
<accession>A0A3M4A783</accession>
<evidence type="ECO:0000313" key="2">
    <source>
        <dbReference type="EMBL" id="RMP02115.1"/>
    </source>
</evidence>
<feature type="transmembrane region" description="Helical" evidence="1">
    <location>
        <begin position="58"/>
        <end position="80"/>
    </location>
</feature>